<dbReference type="OrthoDB" id="2537828at2759"/>
<sequence>MGERRAAFAAGCCIGTSTPRSASFKVLGTLAAPELSIKIKHASLNGHQHATRRSPRLARVCFLSRPPSSRLRYRDCTYTTQAVPLRLSRAALRPSQRPAPLLGRLSLLRSRRDTQPPASAQAALSARQTLLDATAPSDVPLQLDLIPSSATSTSSAMRTKKASSVAWSPAAPAIDDPFFVRPGTADNNKSYTPYSATAFDRYMGLPTEGPVRTQTRPSSGGLGKKLLSFPWSRSEKKQAVAQQQAIAHQPPRASTPQPRSPRPDTFPTTNSLPLGFPAPPSSSSLASLQQHPSTSAQASRHVPGHPTSNSSLSTVNTASSFASTSLFTSADDAGWQSDATTMSLGSTPESVRAWRMKGLASDAFPTLPDIVERDNEDLRSSICEGMLSSGRETPVRRNSTPIPAAVAAMLAPETPPRPKRHSFSSATASPTSPKRARESTEDAGRQESPESAKGDEADDEVSPPRQRRSSHPFSSHDSPTRPGGRLARSMRIPSIRFEGISMDAVFAEVEAKISKELAAGTSTLQPEGNMAKRRSRMMSLCDPVMEEAVREREVQVEVPEETPVAAEPETPASTSMSSLASTASTSSTNTEGLPLDIPRLRPWPRRTSSRPAPLDVDAANALVSWSPMSAPLLPAAPMYSPTASHWDQPAERPVSSLASPFSPSDSQDSLPPRACASPMPMDSLEPQPSPALSTTSTFRPCDIPELFVCPPSPPQNGNVEQPRPRPSESTRAATLPVAQSAPVPRQRANSYCEPSRQTRPVTMIAGPTKVTVLPPKRMVRMSTRAPSKRAERPRTFVSVPSRPKSFSPPPTPTFEITPPAPAPPPTAFAPRPPSYADVSTTPPVSPTCPVPPSLVTVPYHPPTTLRTDFHPALSTLAVEQTADEDSSDCEESLHDMLMRLNRPLTPPPPSMTVSAPASPSLTSTALEMHNTSQKRMSMLAREMGDVALDKENLPLRRQSSVSRHDSRRYSKLYEPEDVIPLALDSPKPLSPAVVHPSLPVDSDHGHGGMRSWSSEEGYEQDVPTSPDEDDEDVDIEGEIDRTLASLVGADEDDGSHSTYSTGSTASDRLSRHAHTESQSSIDSAIVVEAQIKQIPRSDSQKSNLTDSSFDSTELEEGVVCLGERISCNYNVGVIGMAI</sequence>
<feature type="compositionally biased region" description="Polar residues" evidence="1">
    <location>
        <begin position="1056"/>
        <end position="1067"/>
    </location>
</feature>
<feature type="compositionally biased region" description="Low complexity" evidence="1">
    <location>
        <begin position="561"/>
        <end position="590"/>
    </location>
</feature>
<evidence type="ECO:0000313" key="3">
    <source>
        <dbReference type="Proteomes" id="UP000239560"/>
    </source>
</evidence>
<dbReference type="AlphaFoldDB" id="A0A2T0ACL7"/>
<organism evidence="2 3">
    <name type="scientific">Rhodotorula toruloides</name>
    <name type="common">Yeast</name>
    <name type="synonym">Rhodosporidium toruloides</name>
    <dbReference type="NCBI Taxonomy" id="5286"/>
    <lineage>
        <taxon>Eukaryota</taxon>
        <taxon>Fungi</taxon>
        <taxon>Dikarya</taxon>
        <taxon>Basidiomycota</taxon>
        <taxon>Pucciniomycotina</taxon>
        <taxon>Microbotryomycetes</taxon>
        <taxon>Sporidiobolales</taxon>
        <taxon>Sporidiobolaceae</taxon>
        <taxon>Rhodotorula</taxon>
    </lineage>
</organism>
<proteinExistence type="predicted"/>
<evidence type="ECO:0000256" key="1">
    <source>
        <dbReference type="SAM" id="MobiDB-lite"/>
    </source>
</evidence>
<comment type="caution">
    <text evidence="2">The sequence shown here is derived from an EMBL/GenBank/DDBJ whole genome shotgun (WGS) entry which is preliminary data.</text>
</comment>
<feature type="region of interest" description="Disordered" evidence="1">
    <location>
        <begin position="641"/>
        <end position="759"/>
    </location>
</feature>
<feature type="compositionally biased region" description="Polar residues" evidence="1">
    <location>
        <begin position="289"/>
        <end position="298"/>
    </location>
</feature>
<gene>
    <name evidence="2" type="ORF">AAT19DRAFT_12771</name>
</gene>
<protein>
    <submittedName>
        <fullName evidence="2">Uncharacterized protein</fullName>
    </submittedName>
</protein>
<feature type="compositionally biased region" description="Basic and acidic residues" evidence="1">
    <location>
        <begin position="435"/>
        <end position="455"/>
    </location>
</feature>
<feature type="compositionally biased region" description="Pro residues" evidence="1">
    <location>
        <begin position="806"/>
        <end position="816"/>
    </location>
</feature>
<feature type="region of interest" description="Disordered" evidence="1">
    <location>
        <begin position="780"/>
        <end position="816"/>
    </location>
</feature>
<feature type="compositionally biased region" description="Low complexity" evidence="1">
    <location>
        <begin position="239"/>
        <end position="252"/>
    </location>
</feature>
<feature type="region of interest" description="Disordered" evidence="1">
    <location>
        <begin position="1046"/>
        <end position="1081"/>
    </location>
</feature>
<feature type="compositionally biased region" description="Low complexity" evidence="1">
    <location>
        <begin position="424"/>
        <end position="433"/>
    </location>
</feature>
<feature type="compositionally biased region" description="Low complexity" evidence="1">
    <location>
        <begin position="653"/>
        <end position="666"/>
    </location>
</feature>
<accession>A0A2T0ACL7</accession>
<dbReference type="EMBL" id="LCTV02000003">
    <property type="protein sequence ID" value="PRQ75749.1"/>
    <property type="molecule type" value="Genomic_DNA"/>
</dbReference>
<feature type="region of interest" description="Disordered" evidence="1">
    <location>
        <begin position="990"/>
        <end position="1032"/>
    </location>
</feature>
<feature type="region of interest" description="Disordered" evidence="1">
    <location>
        <begin position="205"/>
        <end position="314"/>
    </location>
</feature>
<evidence type="ECO:0000313" key="2">
    <source>
        <dbReference type="EMBL" id="PRQ75749.1"/>
    </source>
</evidence>
<reference evidence="2 3" key="1">
    <citation type="journal article" date="2018" name="Elife">
        <title>Functional genomics of lipid metabolism in the oleaginous yeast Rhodosporidium toruloides.</title>
        <authorList>
            <person name="Coradetti S.T."/>
            <person name="Pinel D."/>
            <person name="Geiselman G."/>
            <person name="Ito M."/>
            <person name="Mondo S."/>
            <person name="Reilly M.C."/>
            <person name="Cheng Y.F."/>
            <person name="Bauer S."/>
            <person name="Grigoriev I."/>
            <person name="Gladden J.M."/>
            <person name="Simmons B.A."/>
            <person name="Brem R."/>
            <person name="Arkin A.P."/>
            <person name="Skerker J.M."/>
        </authorList>
    </citation>
    <scope>NUCLEOTIDE SEQUENCE [LARGE SCALE GENOMIC DNA]</scope>
    <source>
        <strain evidence="2 3">NBRC 0880</strain>
    </source>
</reference>
<feature type="region of interest" description="Disordered" evidence="1">
    <location>
        <begin position="551"/>
        <end position="612"/>
    </location>
</feature>
<feature type="region of interest" description="Disordered" evidence="1">
    <location>
        <begin position="413"/>
        <end position="490"/>
    </location>
</feature>
<feature type="compositionally biased region" description="Low complexity" evidence="1">
    <location>
        <begin position="271"/>
        <end position="288"/>
    </location>
</feature>
<name>A0A2T0ACL7_RHOTO</name>
<dbReference type="Proteomes" id="UP000239560">
    <property type="component" value="Unassembled WGS sequence"/>
</dbReference>